<evidence type="ECO:0000313" key="1">
    <source>
        <dbReference type="Proteomes" id="UP000095287"/>
    </source>
</evidence>
<protein>
    <submittedName>
        <fullName evidence="2">Magnesium and cobalt transport protein CorA</fullName>
    </submittedName>
</protein>
<sequence length="73" mass="8660">MRRYSSIGIRYFRHEDDSTSTGSEHLADESDLKWLDVEDLFHGRLRKTDEELQNLCLRNDCEKDIRITVTNKS</sequence>
<proteinExistence type="predicted"/>
<evidence type="ECO:0000313" key="2">
    <source>
        <dbReference type="WBParaSite" id="L893_g11755.t1"/>
    </source>
</evidence>
<dbReference type="WBParaSite" id="L893_g11755.t1">
    <property type="protein sequence ID" value="L893_g11755.t1"/>
    <property type="gene ID" value="L893_g11755"/>
</dbReference>
<dbReference type="AlphaFoldDB" id="A0A1I7Y1W4"/>
<name>A0A1I7Y1W4_9BILA</name>
<organism evidence="1 2">
    <name type="scientific">Steinernema glaseri</name>
    <dbReference type="NCBI Taxonomy" id="37863"/>
    <lineage>
        <taxon>Eukaryota</taxon>
        <taxon>Metazoa</taxon>
        <taxon>Ecdysozoa</taxon>
        <taxon>Nematoda</taxon>
        <taxon>Chromadorea</taxon>
        <taxon>Rhabditida</taxon>
        <taxon>Tylenchina</taxon>
        <taxon>Panagrolaimomorpha</taxon>
        <taxon>Strongyloidoidea</taxon>
        <taxon>Steinernematidae</taxon>
        <taxon>Steinernema</taxon>
    </lineage>
</organism>
<dbReference type="Proteomes" id="UP000095287">
    <property type="component" value="Unplaced"/>
</dbReference>
<keyword evidence="1" id="KW-1185">Reference proteome</keyword>
<reference evidence="2" key="1">
    <citation type="submission" date="2016-11" db="UniProtKB">
        <authorList>
            <consortium name="WormBaseParasite"/>
        </authorList>
    </citation>
    <scope>IDENTIFICATION</scope>
</reference>
<accession>A0A1I7Y1W4</accession>